<evidence type="ECO:0000256" key="1">
    <source>
        <dbReference type="SAM" id="MobiDB-lite"/>
    </source>
</evidence>
<comment type="caution">
    <text evidence="2">The sequence shown here is derived from an EMBL/GenBank/DDBJ whole genome shotgun (WGS) entry which is preliminary data.</text>
</comment>
<feature type="region of interest" description="Disordered" evidence="1">
    <location>
        <begin position="49"/>
        <end position="72"/>
    </location>
</feature>
<dbReference type="OrthoDB" id="3405928at2"/>
<dbReference type="EMBL" id="QGSV01000438">
    <property type="protein sequence ID" value="PWU43434.1"/>
    <property type="molecule type" value="Genomic_DNA"/>
</dbReference>
<sequence>MTNAKLSLAVLARVAEFLQELPEADVADLAAGRARLAVVPFGASAPRVPAARRPSRTVGAHRPAAPALDPDGARATLTAMGSRDEGTVYLSPWNAKDLRALAAHLEMRGVTGLKKADLIDRIVDRTIGYRVNSSAIRQL</sequence>
<dbReference type="RefSeq" id="WP_109948071.1">
    <property type="nucleotide sequence ID" value="NZ_QGSU01000688.1"/>
</dbReference>
<protein>
    <recommendedName>
        <fullName evidence="4">Rho termination factor N-terminal domain-containing protein</fullName>
    </recommendedName>
</protein>
<keyword evidence="3" id="KW-1185">Reference proteome</keyword>
<gene>
    <name evidence="2" type="ORF">DLJ46_31215</name>
</gene>
<dbReference type="AlphaFoldDB" id="A0A317JU21"/>
<dbReference type="Proteomes" id="UP000245683">
    <property type="component" value="Unassembled WGS sequence"/>
</dbReference>
<organism evidence="2 3">
    <name type="scientific">Micromonospora globispora</name>
    <dbReference type="NCBI Taxonomy" id="1450148"/>
    <lineage>
        <taxon>Bacteria</taxon>
        <taxon>Bacillati</taxon>
        <taxon>Actinomycetota</taxon>
        <taxon>Actinomycetes</taxon>
        <taxon>Micromonosporales</taxon>
        <taxon>Micromonosporaceae</taxon>
        <taxon>Micromonospora</taxon>
    </lineage>
</organism>
<accession>A0A317JU21</accession>
<evidence type="ECO:0008006" key="4">
    <source>
        <dbReference type="Google" id="ProtNLM"/>
    </source>
</evidence>
<evidence type="ECO:0000313" key="3">
    <source>
        <dbReference type="Proteomes" id="UP000245683"/>
    </source>
</evidence>
<proteinExistence type="predicted"/>
<name>A0A317JU21_9ACTN</name>
<reference evidence="3" key="1">
    <citation type="submission" date="2018-05" db="EMBL/GenBank/DDBJ databases">
        <title>Micromonospora globispora sp. nov. and Micromonospora rugosa sp. nov., isolated from marine sediment.</title>
        <authorList>
            <person name="Carro L."/>
            <person name="Aysel V."/>
            <person name="Cetin D."/>
            <person name="Igual J.M."/>
            <person name="Klenk H.-P."/>
            <person name="Trujillo M.E."/>
            <person name="Sahin N."/>
        </authorList>
    </citation>
    <scope>NUCLEOTIDE SEQUENCE [LARGE SCALE GENOMIC DNA]</scope>
    <source>
        <strain evidence="3">S2904</strain>
    </source>
</reference>
<evidence type="ECO:0000313" key="2">
    <source>
        <dbReference type="EMBL" id="PWU43434.1"/>
    </source>
</evidence>